<name>A0ACC0M092_RHOML</name>
<reference evidence="1" key="1">
    <citation type="submission" date="2022-02" db="EMBL/GenBank/DDBJ databases">
        <title>Plant Genome Project.</title>
        <authorList>
            <person name="Zhang R.-G."/>
        </authorList>
    </citation>
    <scope>NUCLEOTIDE SEQUENCE</scope>
    <source>
        <strain evidence="1">AT1</strain>
    </source>
</reference>
<dbReference type="EMBL" id="CM046397">
    <property type="protein sequence ID" value="KAI8534017.1"/>
    <property type="molecule type" value="Genomic_DNA"/>
</dbReference>
<evidence type="ECO:0000313" key="2">
    <source>
        <dbReference type="Proteomes" id="UP001062846"/>
    </source>
</evidence>
<dbReference type="Proteomes" id="UP001062846">
    <property type="component" value="Chromosome 10"/>
</dbReference>
<evidence type="ECO:0000313" key="1">
    <source>
        <dbReference type="EMBL" id="KAI8534017.1"/>
    </source>
</evidence>
<accession>A0ACC0M092</accession>
<sequence>MVLGSGVRSTVLRISEPSDRVSNGSDLISAINGSRLLVAEMRFEPSDAKSDGSEMRSTVLCTSLHSTNSKSKLYRGFIAMSLVRSN</sequence>
<proteinExistence type="predicted"/>
<protein>
    <submittedName>
        <fullName evidence="1">Uncharacterized protein</fullName>
    </submittedName>
</protein>
<gene>
    <name evidence="1" type="ORF">RHMOL_Rhmol10G0055400</name>
</gene>
<keyword evidence="2" id="KW-1185">Reference proteome</keyword>
<comment type="caution">
    <text evidence="1">The sequence shown here is derived from an EMBL/GenBank/DDBJ whole genome shotgun (WGS) entry which is preliminary data.</text>
</comment>
<organism evidence="1 2">
    <name type="scientific">Rhododendron molle</name>
    <name type="common">Chinese azalea</name>
    <name type="synonym">Azalea mollis</name>
    <dbReference type="NCBI Taxonomy" id="49168"/>
    <lineage>
        <taxon>Eukaryota</taxon>
        <taxon>Viridiplantae</taxon>
        <taxon>Streptophyta</taxon>
        <taxon>Embryophyta</taxon>
        <taxon>Tracheophyta</taxon>
        <taxon>Spermatophyta</taxon>
        <taxon>Magnoliopsida</taxon>
        <taxon>eudicotyledons</taxon>
        <taxon>Gunneridae</taxon>
        <taxon>Pentapetalae</taxon>
        <taxon>asterids</taxon>
        <taxon>Ericales</taxon>
        <taxon>Ericaceae</taxon>
        <taxon>Ericoideae</taxon>
        <taxon>Rhodoreae</taxon>
        <taxon>Rhododendron</taxon>
    </lineage>
</organism>